<accession>A0A7W4XYF2</accession>
<dbReference type="RefSeq" id="WP_221184180.1">
    <property type="nucleotide sequence ID" value="NZ_JACHVY010000005.1"/>
</dbReference>
<proteinExistence type="predicted"/>
<dbReference type="Proteomes" id="UP000533269">
    <property type="component" value="Unassembled WGS sequence"/>
</dbReference>
<feature type="domain" description="BAAT/Acyl-CoA thioester hydrolase C-terminal" evidence="1">
    <location>
        <begin position="188"/>
        <end position="281"/>
    </location>
</feature>
<name>A0A7W4XYF2_KINRA</name>
<sequence>MLTLPASRPRCAVLVLSGSSGRVETERVRLLAAHGAAALSLRWFGDVSGDTAQPPGIREVPLETFTPALEQLAGYSDHLAVLGTSKGAEAALLLATNDARIRTVAALSPTSVVWANVGPGLDGREAPPRSSWTRAGVALPFVPYDQAWHDARADATASTAADLSGAAPKPPAFRSLYEQSLTTFADRIPAATIAVESIRADVLLSAGGDDQVWPSDRFAADIVTRRAAHGLATTYVTVPTAGHRLQLPGEAPAGGGAAMARGGTPQADRELGEALWQQLVEALDLR</sequence>
<organism evidence="2 3">
    <name type="scientific">Kineococcus radiotolerans</name>
    <dbReference type="NCBI Taxonomy" id="131568"/>
    <lineage>
        <taxon>Bacteria</taxon>
        <taxon>Bacillati</taxon>
        <taxon>Actinomycetota</taxon>
        <taxon>Actinomycetes</taxon>
        <taxon>Kineosporiales</taxon>
        <taxon>Kineosporiaceae</taxon>
        <taxon>Kineococcus</taxon>
    </lineage>
</organism>
<evidence type="ECO:0000313" key="3">
    <source>
        <dbReference type="Proteomes" id="UP000533269"/>
    </source>
</evidence>
<dbReference type="EMBL" id="JACHVY010000005">
    <property type="protein sequence ID" value="MBB2903106.1"/>
    <property type="molecule type" value="Genomic_DNA"/>
</dbReference>
<evidence type="ECO:0000259" key="1">
    <source>
        <dbReference type="Pfam" id="PF08840"/>
    </source>
</evidence>
<gene>
    <name evidence="2" type="ORF">FHR75_003948</name>
</gene>
<dbReference type="GO" id="GO:0006637">
    <property type="term" value="P:acyl-CoA metabolic process"/>
    <property type="evidence" value="ECO:0007669"/>
    <property type="project" value="TreeGrafter"/>
</dbReference>
<dbReference type="InterPro" id="IPR029058">
    <property type="entry name" value="AB_hydrolase_fold"/>
</dbReference>
<dbReference type="AlphaFoldDB" id="A0A7W4XYF2"/>
<dbReference type="PANTHER" id="PTHR10824:SF4">
    <property type="entry name" value="ACYL-COENZYME A THIOESTERASE 1-LIKE"/>
    <property type="match status" value="1"/>
</dbReference>
<dbReference type="InterPro" id="IPR014940">
    <property type="entry name" value="BAAT_C"/>
</dbReference>
<protein>
    <recommendedName>
        <fullName evidence="1">BAAT/Acyl-CoA thioester hydrolase C-terminal domain-containing protein</fullName>
    </recommendedName>
</protein>
<dbReference type="SUPFAM" id="SSF53474">
    <property type="entry name" value="alpha/beta-Hydrolases"/>
    <property type="match status" value="1"/>
</dbReference>
<reference evidence="2 3" key="1">
    <citation type="submission" date="2020-08" db="EMBL/GenBank/DDBJ databases">
        <title>The Agave Microbiome: Exploring the role of microbial communities in plant adaptations to desert environments.</title>
        <authorList>
            <person name="Partida-Martinez L.P."/>
        </authorList>
    </citation>
    <scope>NUCLEOTIDE SEQUENCE [LARGE SCALE GENOMIC DNA]</scope>
    <source>
        <strain evidence="2 3">AS2.23</strain>
    </source>
</reference>
<dbReference type="PANTHER" id="PTHR10824">
    <property type="entry name" value="ACYL-COENZYME A THIOESTERASE-RELATED"/>
    <property type="match status" value="1"/>
</dbReference>
<dbReference type="GO" id="GO:0047617">
    <property type="term" value="F:fatty acyl-CoA hydrolase activity"/>
    <property type="evidence" value="ECO:0007669"/>
    <property type="project" value="TreeGrafter"/>
</dbReference>
<evidence type="ECO:0000313" key="2">
    <source>
        <dbReference type="EMBL" id="MBB2903106.1"/>
    </source>
</evidence>
<dbReference type="Pfam" id="PF08840">
    <property type="entry name" value="BAAT_C"/>
    <property type="match status" value="1"/>
</dbReference>
<dbReference type="Gene3D" id="3.40.50.1820">
    <property type="entry name" value="alpha/beta hydrolase"/>
    <property type="match status" value="1"/>
</dbReference>
<dbReference type="GO" id="GO:0006631">
    <property type="term" value="P:fatty acid metabolic process"/>
    <property type="evidence" value="ECO:0007669"/>
    <property type="project" value="TreeGrafter"/>
</dbReference>
<comment type="caution">
    <text evidence="2">The sequence shown here is derived from an EMBL/GenBank/DDBJ whole genome shotgun (WGS) entry which is preliminary data.</text>
</comment>
<reference evidence="2 3" key="2">
    <citation type="submission" date="2020-08" db="EMBL/GenBank/DDBJ databases">
        <authorList>
            <person name="Partida-Martinez L."/>
            <person name="Huntemann M."/>
            <person name="Clum A."/>
            <person name="Wang J."/>
            <person name="Palaniappan K."/>
            <person name="Ritter S."/>
            <person name="Chen I.-M."/>
            <person name="Stamatis D."/>
            <person name="Reddy T."/>
            <person name="O'Malley R."/>
            <person name="Daum C."/>
            <person name="Shapiro N."/>
            <person name="Ivanova N."/>
            <person name="Kyrpides N."/>
            <person name="Woyke T."/>
        </authorList>
    </citation>
    <scope>NUCLEOTIDE SEQUENCE [LARGE SCALE GENOMIC DNA]</scope>
    <source>
        <strain evidence="2 3">AS2.23</strain>
    </source>
</reference>